<dbReference type="InterPro" id="IPR037473">
    <property type="entry name" value="Lcp-like"/>
</dbReference>
<evidence type="ECO:0000313" key="3">
    <source>
        <dbReference type="EMBL" id="MFD2026887.1"/>
    </source>
</evidence>
<dbReference type="Pfam" id="PF09995">
    <property type="entry name" value="MPAB_Lcp_cat"/>
    <property type="match status" value="1"/>
</dbReference>
<evidence type="ECO:0000259" key="2">
    <source>
        <dbReference type="Pfam" id="PF09995"/>
    </source>
</evidence>
<feature type="compositionally biased region" description="Polar residues" evidence="1">
    <location>
        <begin position="167"/>
        <end position="178"/>
    </location>
</feature>
<name>A0ABW4V9G7_9MICO</name>
<accession>A0ABW4V9G7</accession>
<evidence type="ECO:0000256" key="1">
    <source>
        <dbReference type="SAM" id="MobiDB-lite"/>
    </source>
</evidence>
<organism evidence="3 4">
    <name type="scientific">Promicromonospora aerolata</name>
    <dbReference type="NCBI Taxonomy" id="195749"/>
    <lineage>
        <taxon>Bacteria</taxon>
        <taxon>Bacillati</taxon>
        <taxon>Actinomycetota</taxon>
        <taxon>Actinomycetes</taxon>
        <taxon>Micrococcales</taxon>
        <taxon>Promicromonosporaceae</taxon>
        <taxon>Promicromonospora</taxon>
    </lineage>
</organism>
<feature type="domain" description="ER-bound oxygenase mpaB/mpaB'/Rubber oxygenase catalytic" evidence="2">
    <location>
        <begin position="236"/>
        <end position="504"/>
    </location>
</feature>
<gene>
    <name evidence="3" type="ORF">ACFSL2_15330</name>
</gene>
<evidence type="ECO:0000313" key="4">
    <source>
        <dbReference type="Proteomes" id="UP001597338"/>
    </source>
</evidence>
<feature type="region of interest" description="Disordered" evidence="1">
    <location>
        <begin position="167"/>
        <end position="193"/>
    </location>
</feature>
<keyword evidence="4" id="KW-1185">Reference proteome</keyword>
<feature type="compositionally biased region" description="Basic and acidic residues" evidence="1">
    <location>
        <begin position="101"/>
        <end position="115"/>
    </location>
</feature>
<sequence length="545" mass="60532">MASIVGRDADAADDIGRPAAAYPRRFRAAEARGVRIGRPLRLLGRTEREIDEALLDRIGRAFLEEDDAGAALAAAMRLPAGTPGRVTHRQLREALASPAREATRTRERGRPAEREFGRMHSEFGAEGEFGQLHDAEDEFGRMHGAEHEFGRMGRDRSINRPISYQPTELSAQPQQPTELSAEPQHVTERPRAPDALRRFLDEVTTVPAWVDWDLVEAGAAVQRRLGQNEADVLLQLSLVGGYRFGGPTDVLAATGALTGSTLRRLAETQEWTIALSEPGALRPYGTAWRATAHVRAMHALVNASLLGRREPDGTEADDTDPRSTKRGSTKPDGADPASTEPVGTGPDRTPPDGWDIAHWGLPINQADQAATLGLFDGTLILGCRALGVPIPPSDSRALMHLWKWVGHLLGVHPDFLVDDEWARHRLNYHVLLAQDGISEAGPRLAQALVAAQADRTYRGPSWWQPWRARFERERLLSMLTAFLGVRSMRELGLPLRPPWAHAYLLPLNVWRYHVLGRGRRGRERLDRWGRRRSDAILATYRSDPR</sequence>
<proteinExistence type="predicted"/>
<dbReference type="RefSeq" id="WP_377198693.1">
    <property type="nucleotide sequence ID" value="NZ_JBHUHF010000001.1"/>
</dbReference>
<dbReference type="EC" id="1.-.-.-" evidence="3"/>
<feature type="region of interest" description="Disordered" evidence="1">
    <location>
        <begin position="305"/>
        <end position="355"/>
    </location>
</feature>
<keyword evidence="3" id="KW-0560">Oxidoreductase</keyword>
<comment type="caution">
    <text evidence="3">The sequence shown here is derived from an EMBL/GenBank/DDBJ whole genome shotgun (WGS) entry which is preliminary data.</text>
</comment>
<protein>
    <submittedName>
        <fullName evidence="3">Oxygenase MpaB family protein</fullName>
        <ecNumber evidence="3">1.-.-.-</ecNumber>
    </submittedName>
</protein>
<feature type="region of interest" description="Disordered" evidence="1">
    <location>
        <begin position="96"/>
        <end position="115"/>
    </location>
</feature>
<dbReference type="PANTHER" id="PTHR37539">
    <property type="entry name" value="SECRETED PROTEIN-RELATED"/>
    <property type="match status" value="1"/>
</dbReference>
<dbReference type="GO" id="GO:0016491">
    <property type="term" value="F:oxidoreductase activity"/>
    <property type="evidence" value="ECO:0007669"/>
    <property type="project" value="UniProtKB-KW"/>
</dbReference>
<reference evidence="4" key="1">
    <citation type="journal article" date="2019" name="Int. J. Syst. Evol. Microbiol.">
        <title>The Global Catalogue of Microorganisms (GCM) 10K type strain sequencing project: providing services to taxonomists for standard genome sequencing and annotation.</title>
        <authorList>
            <consortium name="The Broad Institute Genomics Platform"/>
            <consortium name="The Broad Institute Genome Sequencing Center for Infectious Disease"/>
            <person name="Wu L."/>
            <person name="Ma J."/>
        </authorList>
    </citation>
    <scope>NUCLEOTIDE SEQUENCE [LARGE SCALE GENOMIC DNA]</scope>
    <source>
        <strain evidence="4">CCM 7043</strain>
    </source>
</reference>
<dbReference type="PANTHER" id="PTHR37539:SF1">
    <property type="entry name" value="ER-BOUND OXYGENASE MPAB_MPAB'_RUBBER OXYGENASE CATALYTIC DOMAIN-CONTAINING PROTEIN"/>
    <property type="match status" value="1"/>
</dbReference>
<dbReference type="InterPro" id="IPR018713">
    <property type="entry name" value="MPAB/Lcp_cat_dom"/>
</dbReference>
<dbReference type="Proteomes" id="UP001597338">
    <property type="component" value="Unassembled WGS sequence"/>
</dbReference>
<dbReference type="EMBL" id="JBHUHF010000001">
    <property type="protein sequence ID" value="MFD2026887.1"/>
    <property type="molecule type" value="Genomic_DNA"/>
</dbReference>